<dbReference type="Pfam" id="PF00339">
    <property type="entry name" value="Arrestin_N"/>
    <property type="match status" value="1"/>
</dbReference>
<evidence type="ECO:0000256" key="1">
    <source>
        <dbReference type="ARBA" id="ARBA00005298"/>
    </source>
</evidence>
<dbReference type="PANTHER" id="PTHR11188:SF175">
    <property type="entry name" value="ARRESTIN C-TERMINAL-LIKE DOMAIN-CONTAINING PROTEIN"/>
    <property type="match status" value="1"/>
</dbReference>
<feature type="domain" description="Arrestin C-terminal-like" evidence="3">
    <location>
        <begin position="190"/>
        <end position="338"/>
    </location>
</feature>
<reference evidence="5" key="1">
    <citation type="submission" date="2022-10" db="EMBL/GenBank/DDBJ databases">
        <title>Genome assembly of Pristionchus species.</title>
        <authorList>
            <person name="Yoshida K."/>
            <person name="Sommer R.J."/>
        </authorList>
    </citation>
    <scope>NUCLEOTIDE SEQUENCE [LARGE SCALE GENOMIC DNA]</scope>
    <source>
        <strain evidence="5">RS5460</strain>
    </source>
</reference>
<organism evidence="4 5">
    <name type="scientific">Pristionchus mayeri</name>
    <dbReference type="NCBI Taxonomy" id="1317129"/>
    <lineage>
        <taxon>Eukaryota</taxon>
        <taxon>Metazoa</taxon>
        <taxon>Ecdysozoa</taxon>
        <taxon>Nematoda</taxon>
        <taxon>Chromadorea</taxon>
        <taxon>Rhabditida</taxon>
        <taxon>Rhabditina</taxon>
        <taxon>Diplogasteromorpha</taxon>
        <taxon>Diplogasteroidea</taxon>
        <taxon>Neodiplogasteridae</taxon>
        <taxon>Pristionchus</taxon>
    </lineage>
</organism>
<dbReference type="GO" id="GO:0015031">
    <property type="term" value="P:protein transport"/>
    <property type="evidence" value="ECO:0007669"/>
    <property type="project" value="TreeGrafter"/>
</dbReference>
<evidence type="ECO:0000256" key="2">
    <source>
        <dbReference type="SAM" id="MobiDB-lite"/>
    </source>
</evidence>
<dbReference type="AlphaFoldDB" id="A0AAN4Z594"/>
<protein>
    <recommendedName>
        <fullName evidence="3">Arrestin C-terminal-like domain-containing protein</fullName>
    </recommendedName>
</protein>
<comment type="caution">
    <text evidence="4">The sequence shown here is derived from an EMBL/GenBank/DDBJ whole genome shotgun (WGS) entry which is preliminary data.</text>
</comment>
<comment type="similarity">
    <text evidence="1">Belongs to the arrestin family.</text>
</comment>
<sequence>MADVVIEFDNPYGVFIPGHEVTGSVILAVREPVKANAVLISVHGEAHTHWTVSEPRTRYVTRVDAQGHHHSVAETYHESIPYSASTPYVSGSAIVWTPPSGLSTDHIPQGNHRFPFKFLLPPNCPSSFEGANGYIRYYCKARIDRPWYKFDKTTQRVFTVNPSSDLNLIPTASSPLQMSQSKETGVLFFKSGRISMTVRLHKGGFVPGEAIALEADIVNASSQKIKNIRVKIVQCSHYIAYRGSGMVQVGTLPSGLVGAPSRREHHREVFRSEEKVEIVKGATDKFTRLVPIPPVVATFNNCPIITVEYFLKIKMTTSGAVSTTVSAQLPLIIGTIPLRQVSIPSTAPSAPPLYPQIPSYDAPPSYADCVFGAGKVKGQEDELDEFTPRYPFYPNITPSAPPEETKM</sequence>
<dbReference type="PANTHER" id="PTHR11188">
    <property type="entry name" value="ARRESTIN DOMAIN CONTAINING PROTEIN"/>
    <property type="match status" value="1"/>
</dbReference>
<dbReference type="InterPro" id="IPR014756">
    <property type="entry name" value="Ig_E-set"/>
</dbReference>
<evidence type="ECO:0000259" key="3">
    <source>
        <dbReference type="SMART" id="SM01017"/>
    </source>
</evidence>
<keyword evidence="5" id="KW-1185">Reference proteome</keyword>
<dbReference type="EMBL" id="BTRK01000001">
    <property type="protein sequence ID" value="GMR32188.1"/>
    <property type="molecule type" value="Genomic_DNA"/>
</dbReference>
<accession>A0AAN4Z594</accession>
<gene>
    <name evidence="4" type="ORF">PMAYCL1PPCAC_02383</name>
</gene>
<dbReference type="SMART" id="SM01017">
    <property type="entry name" value="Arrestin_C"/>
    <property type="match status" value="1"/>
</dbReference>
<proteinExistence type="inferred from homology"/>
<name>A0AAN4Z594_9BILA</name>
<dbReference type="Proteomes" id="UP001328107">
    <property type="component" value="Unassembled WGS sequence"/>
</dbReference>
<dbReference type="InterPro" id="IPR011022">
    <property type="entry name" value="Arrestin_C-like"/>
</dbReference>
<evidence type="ECO:0000313" key="4">
    <source>
        <dbReference type="EMBL" id="GMR32188.1"/>
    </source>
</evidence>
<dbReference type="GO" id="GO:0005737">
    <property type="term" value="C:cytoplasm"/>
    <property type="evidence" value="ECO:0007669"/>
    <property type="project" value="TreeGrafter"/>
</dbReference>
<dbReference type="Gene3D" id="2.60.40.640">
    <property type="match status" value="2"/>
</dbReference>
<feature type="region of interest" description="Disordered" evidence="2">
    <location>
        <begin position="388"/>
        <end position="407"/>
    </location>
</feature>
<dbReference type="Pfam" id="PF02752">
    <property type="entry name" value="Arrestin_C"/>
    <property type="match status" value="1"/>
</dbReference>
<evidence type="ECO:0000313" key="5">
    <source>
        <dbReference type="Proteomes" id="UP001328107"/>
    </source>
</evidence>
<dbReference type="InterPro" id="IPR050357">
    <property type="entry name" value="Arrestin_domain-protein"/>
</dbReference>
<dbReference type="InterPro" id="IPR011021">
    <property type="entry name" value="Arrestin-like_N"/>
</dbReference>
<dbReference type="SUPFAM" id="SSF81296">
    <property type="entry name" value="E set domains"/>
    <property type="match status" value="2"/>
</dbReference>
<dbReference type="InterPro" id="IPR014752">
    <property type="entry name" value="Arrestin-like_C"/>
</dbReference>